<accession>A0AAV4UD89</accession>
<reference evidence="1 2" key="1">
    <citation type="submission" date="2021-06" db="EMBL/GenBank/DDBJ databases">
        <title>Caerostris darwini draft genome.</title>
        <authorList>
            <person name="Kono N."/>
            <person name="Arakawa K."/>
        </authorList>
    </citation>
    <scope>NUCLEOTIDE SEQUENCE [LARGE SCALE GENOMIC DNA]</scope>
</reference>
<protein>
    <submittedName>
        <fullName evidence="1">Uncharacterized protein</fullName>
    </submittedName>
</protein>
<gene>
    <name evidence="1" type="ORF">CDAR_292411</name>
</gene>
<sequence length="103" mass="11477">MHCKVCYRIQQITSIFRGTQTNQSQYSILQNLCCLSGNQSPTKRSIAVKDNNNKNVLTSCWIAIAETVSGGGKILQQKRTLSVLFVVSRQTLRIVSSNSKDLN</sequence>
<dbReference type="AlphaFoldDB" id="A0AAV4UD89"/>
<organism evidence="1 2">
    <name type="scientific">Caerostris darwini</name>
    <dbReference type="NCBI Taxonomy" id="1538125"/>
    <lineage>
        <taxon>Eukaryota</taxon>
        <taxon>Metazoa</taxon>
        <taxon>Ecdysozoa</taxon>
        <taxon>Arthropoda</taxon>
        <taxon>Chelicerata</taxon>
        <taxon>Arachnida</taxon>
        <taxon>Araneae</taxon>
        <taxon>Araneomorphae</taxon>
        <taxon>Entelegynae</taxon>
        <taxon>Araneoidea</taxon>
        <taxon>Araneidae</taxon>
        <taxon>Caerostris</taxon>
    </lineage>
</organism>
<evidence type="ECO:0000313" key="2">
    <source>
        <dbReference type="Proteomes" id="UP001054837"/>
    </source>
</evidence>
<proteinExistence type="predicted"/>
<comment type="caution">
    <text evidence="1">The sequence shown here is derived from an EMBL/GenBank/DDBJ whole genome shotgun (WGS) entry which is preliminary data.</text>
</comment>
<dbReference type="Proteomes" id="UP001054837">
    <property type="component" value="Unassembled WGS sequence"/>
</dbReference>
<name>A0AAV4UD89_9ARAC</name>
<dbReference type="EMBL" id="BPLQ01011101">
    <property type="protein sequence ID" value="GIY55654.1"/>
    <property type="molecule type" value="Genomic_DNA"/>
</dbReference>
<keyword evidence="2" id="KW-1185">Reference proteome</keyword>
<evidence type="ECO:0000313" key="1">
    <source>
        <dbReference type="EMBL" id="GIY55654.1"/>
    </source>
</evidence>